<dbReference type="PANTHER" id="PTHR33362">
    <property type="entry name" value="SIALIC ACID TRAP TRANSPORTER PERMEASE PROTEIN SIAT-RELATED"/>
    <property type="match status" value="1"/>
</dbReference>
<accession>A0A398C9W3</accession>
<feature type="transmembrane region" description="Helical" evidence="7">
    <location>
        <begin position="268"/>
        <end position="293"/>
    </location>
</feature>
<feature type="transmembrane region" description="Helical" evidence="7">
    <location>
        <begin position="92"/>
        <end position="125"/>
    </location>
</feature>
<dbReference type="EMBL" id="QXJC01000001">
    <property type="protein sequence ID" value="RID99662.1"/>
    <property type="molecule type" value="Genomic_DNA"/>
</dbReference>
<gene>
    <name evidence="9" type="ORF">D3F03_04480</name>
</gene>
<evidence type="ECO:0000256" key="4">
    <source>
        <dbReference type="ARBA" id="ARBA00022692"/>
    </source>
</evidence>
<feature type="transmembrane region" description="Helical" evidence="7">
    <location>
        <begin position="313"/>
        <end position="343"/>
    </location>
</feature>
<reference evidence="9 10" key="1">
    <citation type="submission" date="2018-09" db="EMBL/GenBank/DDBJ databases">
        <title>Draft genome of Simplicispira sp. NY-02.</title>
        <authorList>
            <person name="Im W.T."/>
        </authorList>
    </citation>
    <scope>NUCLEOTIDE SEQUENCE [LARGE SCALE GENOMIC DNA]</scope>
    <source>
        <strain evidence="9 10">NY-02</strain>
    </source>
</reference>
<dbReference type="InterPro" id="IPR010656">
    <property type="entry name" value="DctM"/>
</dbReference>
<dbReference type="Proteomes" id="UP000266302">
    <property type="component" value="Unassembled WGS sequence"/>
</dbReference>
<keyword evidence="6 7" id="KW-0472">Membrane</keyword>
<sequence>MTIALFLGVLFATMVVGVPIAFALLLTALALMVQLDFFDAQLLAQNTQAGFDSFPLLAVPFFILAGELMNAGGLSRRIIDLARSFVGHVPGGLGYVAIAASLMLASMSGSAIADTAALATLLLPMMRRQNYPDGSSAGLIGAGGIIAPIVPPSMPMVIYGVTTNTSISKLFLAGIVPGILMAVALVLVWRGVAKSKALSVAERASWPERWQALASSAWALGLPVIIIGGLRAGLFTPTEAAVVAAVYALLVATLVYRELNLAGVYRVFVAASRTTGVVMFLCGAATAASYMITLADLPSQLAQSMGPLLHSPLLFMVVVCLFLLAVGMVMDLTPTILILGPVLAPLAARAGIDPVYFGFVFIFVGCLGLLTPPVGTVLNVVAGVGQLRMEPVIRGVMPFLAVYLVTLVLLVLFPQIVLWPLQLMF</sequence>
<keyword evidence="7" id="KW-0813">Transport</keyword>
<protein>
    <recommendedName>
        <fullName evidence="7">TRAP transporter large permease protein</fullName>
    </recommendedName>
</protein>
<evidence type="ECO:0000256" key="3">
    <source>
        <dbReference type="ARBA" id="ARBA00022519"/>
    </source>
</evidence>
<dbReference type="GO" id="GO:0022857">
    <property type="term" value="F:transmembrane transporter activity"/>
    <property type="evidence" value="ECO:0007669"/>
    <property type="project" value="UniProtKB-UniRule"/>
</dbReference>
<feature type="transmembrane region" description="Helical" evidence="7">
    <location>
        <begin position="137"/>
        <end position="158"/>
    </location>
</feature>
<keyword evidence="4 7" id="KW-0812">Transmembrane</keyword>
<evidence type="ECO:0000256" key="7">
    <source>
        <dbReference type="RuleBase" id="RU369079"/>
    </source>
</evidence>
<comment type="function">
    <text evidence="7">Part of the tripartite ATP-independent periplasmic (TRAP) transport system.</text>
</comment>
<comment type="subcellular location">
    <subcellularLocation>
        <location evidence="1 7">Cell inner membrane</location>
        <topology evidence="1 7">Multi-pass membrane protein</topology>
    </subcellularLocation>
</comment>
<evidence type="ECO:0000259" key="8">
    <source>
        <dbReference type="Pfam" id="PF06808"/>
    </source>
</evidence>
<evidence type="ECO:0000256" key="5">
    <source>
        <dbReference type="ARBA" id="ARBA00022989"/>
    </source>
</evidence>
<evidence type="ECO:0000256" key="2">
    <source>
        <dbReference type="ARBA" id="ARBA00022475"/>
    </source>
</evidence>
<feature type="domain" description="TRAP C4-dicarboxylate transport system permease DctM subunit" evidence="8">
    <location>
        <begin position="7"/>
        <end position="416"/>
    </location>
</feature>
<dbReference type="AlphaFoldDB" id="A0A398C9W3"/>
<feature type="transmembrane region" description="Helical" evidence="7">
    <location>
        <begin position="210"/>
        <end position="234"/>
    </location>
</feature>
<keyword evidence="10" id="KW-1185">Reference proteome</keyword>
<feature type="transmembrane region" description="Helical" evidence="7">
    <location>
        <begin position="395"/>
        <end position="421"/>
    </location>
</feature>
<dbReference type="Pfam" id="PF06808">
    <property type="entry name" value="DctM"/>
    <property type="match status" value="1"/>
</dbReference>
<evidence type="ECO:0000313" key="10">
    <source>
        <dbReference type="Proteomes" id="UP000266302"/>
    </source>
</evidence>
<keyword evidence="2" id="KW-1003">Cell membrane</keyword>
<feature type="transmembrane region" description="Helical" evidence="7">
    <location>
        <begin position="170"/>
        <end position="189"/>
    </location>
</feature>
<dbReference type="GO" id="GO:0005886">
    <property type="term" value="C:plasma membrane"/>
    <property type="evidence" value="ECO:0007669"/>
    <property type="project" value="UniProtKB-SubCell"/>
</dbReference>
<dbReference type="InterPro" id="IPR004681">
    <property type="entry name" value="TRAP_DctM"/>
</dbReference>
<comment type="subunit">
    <text evidence="7">The complex comprises the extracytoplasmic solute receptor protein and the two transmembrane proteins.</text>
</comment>
<comment type="caution">
    <text evidence="9">The sequence shown here is derived from an EMBL/GenBank/DDBJ whole genome shotgun (WGS) entry which is preliminary data.</text>
</comment>
<evidence type="ECO:0000256" key="1">
    <source>
        <dbReference type="ARBA" id="ARBA00004429"/>
    </source>
</evidence>
<dbReference type="PIRSF" id="PIRSF006066">
    <property type="entry name" value="HI0050"/>
    <property type="match status" value="1"/>
</dbReference>
<evidence type="ECO:0000256" key="6">
    <source>
        <dbReference type="ARBA" id="ARBA00023136"/>
    </source>
</evidence>
<name>A0A398C9W3_9BURK</name>
<proteinExistence type="inferred from homology"/>
<dbReference type="RefSeq" id="WP_119108109.1">
    <property type="nucleotide sequence ID" value="NZ_QXJC01000001.1"/>
</dbReference>
<keyword evidence="3 7" id="KW-0997">Cell inner membrane</keyword>
<comment type="caution">
    <text evidence="7">Lacks conserved residue(s) required for the propagation of feature annotation.</text>
</comment>
<organism evidence="9 10">
    <name type="scientific">Simplicispira hankyongi</name>
    <dbReference type="NCBI Taxonomy" id="2315688"/>
    <lineage>
        <taxon>Bacteria</taxon>
        <taxon>Pseudomonadati</taxon>
        <taxon>Pseudomonadota</taxon>
        <taxon>Betaproteobacteria</taxon>
        <taxon>Burkholderiales</taxon>
        <taxon>Comamonadaceae</taxon>
        <taxon>Simplicispira</taxon>
    </lineage>
</organism>
<feature type="transmembrane region" description="Helical" evidence="7">
    <location>
        <begin position="355"/>
        <end position="375"/>
    </location>
</feature>
<dbReference type="NCBIfam" id="TIGR00786">
    <property type="entry name" value="dctM"/>
    <property type="match status" value="1"/>
</dbReference>
<dbReference type="PANTHER" id="PTHR33362:SF4">
    <property type="entry name" value="2,3-DIKETO-L-GULONATE TRAP TRANSPORTER LARGE PERMEASE PROTEIN YIAN"/>
    <property type="match status" value="1"/>
</dbReference>
<feature type="transmembrane region" description="Helical" evidence="7">
    <location>
        <begin position="6"/>
        <end position="33"/>
    </location>
</feature>
<evidence type="ECO:0000313" key="9">
    <source>
        <dbReference type="EMBL" id="RID99662.1"/>
    </source>
</evidence>
<comment type="similarity">
    <text evidence="7">Belongs to the TRAP transporter large permease family.</text>
</comment>
<feature type="transmembrane region" description="Helical" evidence="7">
    <location>
        <begin position="240"/>
        <end position="256"/>
    </location>
</feature>
<dbReference type="OrthoDB" id="9777699at2"/>
<keyword evidence="5 7" id="KW-1133">Transmembrane helix</keyword>